<dbReference type="PANTHER" id="PTHR45125">
    <property type="entry name" value="F21J9.4-RELATED"/>
    <property type="match status" value="1"/>
</dbReference>
<evidence type="ECO:0000256" key="1">
    <source>
        <dbReference type="SAM" id="MobiDB-lite"/>
    </source>
</evidence>
<feature type="region of interest" description="Disordered" evidence="1">
    <location>
        <begin position="1"/>
        <end position="21"/>
    </location>
</feature>
<reference evidence="2" key="1">
    <citation type="submission" date="2015-04" db="EMBL/GenBank/DDBJ databases">
        <title>The genome sequence of the plant pathogenic Rhizarian Plasmodiophora brassicae reveals insights in its biotrophic life cycle and the origin of chitin synthesis.</title>
        <authorList>
            <person name="Schwelm A."/>
            <person name="Fogelqvist J."/>
            <person name="Knaust A."/>
            <person name="Julke S."/>
            <person name="Lilja T."/>
            <person name="Dhandapani V."/>
            <person name="Bonilla-Rosso G."/>
            <person name="Karlsson M."/>
            <person name="Shevchenko A."/>
            <person name="Choi S.R."/>
            <person name="Kim H.G."/>
            <person name="Park J.Y."/>
            <person name="Lim Y.P."/>
            <person name="Ludwig-Muller J."/>
            <person name="Dixelius C."/>
        </authorList>
    </citation>
    <scope>NUCLEOTIDE SEQUENCE</scope>
    <source>
        <tissue evidence="2">Potato root galls</tissue>
    </source>
</reference>
<dbReference type="PANTHER" id="PTHR45125:SF3">
    <property type="entry name" value="NO-APICAL-MERISTEM-ASSOCIATED CARBOXY-TERMINAL DOMAIN PROTEIN"/>
    <property type="match status" value="1"/>
</dbReference>
<accession>A0A0H5RCZ6</accession>
<dbReference type="EMBL" id="HACM01011406">
    <property type="protein sequence ID" value="CRZ11848.1"/>
    <property type="molecule type" value="Transcribed_RNA"/>
</dbReference>
<proteinExistence type="predicted"/>
<evidence type="ECO:0000313" key="2">
    <source>
        <dbReference type="EMBL" id="CRZ11848.1"/>
    </source>
</evidence>
<evidence type="ECO:0008006" key="3">
    <source>
        <dbReference type="Google" id="ProtNLM"/>
    </source>
</evidence>
<sequence>MSGLEEGIIEPPKKRSRGRNFRQADDDRLCRCWLAVYQHPSDGTGQKPDTFWNRIAEQFNQNATPADPWYRTGSSLQSRWSPLQASIAKFVAIYAVANDVEEALKQFSAQNGKGSGFSHITSWMILKDEPKWLSYSSATVPATAPPTSNPGGAHLPENPSAVPSDAASSVSVERPLPDKTQDENLRQLQAETELKLANAAIERARILRDELTLKFFAMDPDCEESKKYFELKRKICLFELEQQIKGA</sequence>
<feature type="region of interest" description="Disordered" evidence="1">
    <location>
        <begin position="141"/>
        <end position="181"/>
    </location>
</feature>
<name>A0A0H5RCZ6_9EUKA</name>
<feature type="compositionally biased region" description="Low complexity" evidence="1">
    <location>
        <begin position="159"/>
        <end position="172"/>
    </location>
</feature>
<dbReference type="AlphaFoldDB" id="A0A0H5RCZ6"/>
<protein>
    <recommendedName>
        <fullName evidence="3">No apical meristem-associated C-terminal domain-containing protein</fullName>
    </recommendedName>
</protein>
<organism evidence="2">
    <name type="scientific">Spongospora subterranea</name>
    <dbReference type="NCBI Taxonomy" id="70186"/>
    <lineage>
        <taxon>Eukaryota</taxon>
        <taxon>Sar</taxon>
        <taxon>Rhizaria</taxon>
        <taxon>Endomyxa</taxon>
        <taxon>Phytomyxea</taxon>
        <taxon>Plasmodiophorida</taxon>
        <taxon>Plasmodiophoridae</taxon>
        <taxon>Spongospora</taxon>
    </lineage>
</organism>